<reference evidence="1" key="1">
    <citation type="journal article" date="2022" name="bioRxiv">
        <title>Sequencing and chromosome-scale assembly of the giantPleurodeles waltlgenome.</title>
        <authorList>
            <person name="Brown T."/>
            <person name="Elewa A."/>
            <person name="Iarovenko S."/>
            <person name="Subramanian E."/>
            <person name="Araus A.J."/>
            <person name="Petzold A."/>
            <person name="Susuki M."/>
            <person name="Suzuki K.-i.T."/>
            <person name="Hayashi T."/>
            <person name="Toyoda A."/>
            <person name="Oliveira C."/>
            <person name="Osipova E."/>
            <person name="Leigh N.D."/>
            <person name="Simon A."/>
            <person name="Yun M.H."/>
        </authorList>
    </citation>
    <scope>NUCLEOTIDE SEQUENCE</scope>
    <source>
        <strain evidence="1">20211129_DDA</strain>
        <tissue evidence="1">Liver</tissue>
    </source>
</reference>
<proteinExistence type="predicted"/>
<comment type="caution">
    <text evidence="1">The sequence shown here is derived from an EMBL/GenBank/DDBJ whole genome shotgun (WGS) entry which is preliminary data.</text>
</comment>
<name>A0AAV7KRB6_PLEWA</name>
<evidence type="ECO:0000313" key="1">
    <source>
        <dbReference type="EMBL" id="KAJ1081717.1"/>
    </source>
</evidence>
<keyword evidence="2" id="KW-1185">Reference proteome</keyword>
<gene>
    <name evidence="1" type="ORF">NDU88_001895</name>
</gene>
<sequence>MARAATGRSKRYTVPLAVLYPPRRCAVRSQESTVTMLVLPAIIPRNAAGQKWRLPWCHRASGPRLKG</sequence>
<accession>A0AAV7KRB6</accession>
<dbReference type="Proteomes" id="UP001066276">
    <property type="component" value="Chromosome 12"/>
</dbReference>
<dbReference type="EMBL" id="JANPWB010000016">
    <property type="protein sequence ID" value="KAJ1081717.1"/>
    <property type="molecule type" value="Genomic_DNA"/>
</dbReference>
<dbReference type="AlphaFoldDB" id="A0AAV7KRB6"/>
<evidence type="ECO:0000313" key="2">
    <source>
        <dbReference type="Proteomes" id="UP001066276"/>
    </source>
</evidence>
<protein>
    <submittedName>
        <fullName evidence="1">Uncharacterized protein</fullName>
    </submittedName>
</protein>
<organism evidence="1 2">
    <name type="scientific">Pleurodeles waltl</name>
    <name type="common">Iberian ribbed newt</name>
    <dbReference type="NCBI Taxonomy" id="8319"/>
    <lineage>
        <taxon>Eukaryota</taxon>
        <taxon>Metazoa</taxon>
        <taxon>Chordata</taxon>
        <taxon>Craniata</taxon>
        <taxon>Vertebrata</taxon>
        <taxon>Euteleostomi</taxon>
        <taxon>Amphibia</taxon>
        <taxon>Batrachia</taxon>
        <taxon>Caudata</taxon>
        <taxon>Salamandroidea</taxon>
        <taxon>Salamandridae</taxon>
        <taxon>Pleurodelinae</taxon>
        <taxon>Pleurodeles</taxon>
    </lineage>
</organism>